<keyword evidence="3" id="KW-1133">Transmembrane helix</keyword>
<dbReference type="InterPro" id="IPR002048">
    <property type="entry name" value="EF_hand_dom"/>
</dbReference>
<dbReference type="GO" id="GO:0005509">
    <property type="term" value="F:calcium ion binding"/>
    <property type="evidence" value="ECO:0007669"/>
    <property type="project" value="InterPro"/>
</dbReference>
<dbReference type="InterPro" id="IPR011992">
    <property type="entry name" value="EF-hand-dom_pair"/>
</dbReference>
<proteinExistence type="predicted"/>
<sequence length="208" mass="23420">MLASIVGGVDWTEVVRPLEKISMVYRAVFAFYILFMVIGVLNILTGIFVGRAGELSGLDRDLVIQAQLTRDEAFFFQMKRIFEEADADGSGTITWDEFKGYLENDRVKAYLSAQQLDAFDARTFFDILNGESGNEMSIEQFIVGCQRLRGQAKSVDLVALLHETRSMSRKLKMFMRKMERPYGPAPPPLPLDTPQASPSLVDYGDPVF</sequence>
<dbReference type="AlphaFoldDB" id="A0A7S0ART8"/>
<reference evidence="5" key="1">
    <citation type="submission" date="2021-01" db="EMBL/GenBank/DDBJ databases">
        <authorList>
            <person name="Corre E."/>
            <person name="Pelletier E."/>
            <person name="Niang G."/>
            <person name="Scheremetjew M."/>
            <person name="Finn R."/>
            <person name="Kale V."/>
            <person name="Holt S."/>
            <person name="Cochrane G."/>
            <person name="Meng A."/>
            <person name="Brown T."/>
            <person name="Cohen L."/>
        </authorList>
    </citation>
    <scope>NUCLEOTIDE SEQUENCE</scope>
    <source>
        <strain evidence="5">Pbaha01</strain>
    </source>
</reference>
<dbReference type="Gene3D" id="1.10.238.10">
    <property type="entry name" value="EF-hand"/>
    <property type="match status" value="1"/>
</dbReference>
<keyword evidence="3" id="KW-0472">Membrane</keyword>
<keyword evidence="1" id="KW-0106">Calcium</keyword>
<organism evidence="5">
    <name type="scientific">Pyrodinium bahamense</name>
    <dbReference type="NCBI Taxonomy" id="73915"/>
    <lineage>
        <taxon>Eukaryota</taxon>
        <taxon>Sar</taxon>
        <taxon>Alveolata</taxon>
        <taxon>Dinophyceae</taxon>
        <taxon>Gonyaulacales</taxon>
        <taxon>Pyrocystaceae</taxon>
        <taxon>Pyrodinium</taxon>
    </lineage>
</organism>
<keyword evidence="3" id="KW-0812">Transmembrane</keyword>
<evidence type="ECO:0000256" key="1">
    <source>
        <dbReference type="ARBA" id="ARBA00022837"/>
    </source>
</evidence>
<protein>
    <recommendedName>
        <fullName evidence="4">EF-hand domain-containing protein</fullName>
    </recommendedName>
</protein>
<dbReference type="Pfam" id="PF00036">
    <property type="entry name" value="EF-hand_1"/>
    <property type="match status" value="1"/>
</dbReference>
<evidence type="ECO:0000313" key="5">
    <source>
        <dbReference type="EMBL" id="CAD8371384.1"/>
    </source>
</evidence>
<dbReference type="InterPro" id="IPR018247">
    <property type="entry name" value="EF_Hand_1_Ca_BS"/>
</dbReference>
<dbReference type="EMBL" id="HBEG01033304">
    <property type="protein sequence ID" value="CAD8371384.1"/>
    <property type="molecule type" value="Transcribed_RNA"/>
</dbReference>
<dbReference type="PROSITE" id="PS50222">
    <property type="entry name" value="EF_HAND_2"/>
    <property type="match status" value="1"/>
</dbReference>
<feature type="transmembrane region" description="Helical" evidence="3">
    <location>
        <begin position="29"/>
        <end position="50"/>
    </location>
</feature>
<evidence type="ECO:0000259" key="4">
    <source>
        <dbReference type="PROSITE" id="PS50222"/>
    </source>
</evidence>
<name>A0A7S0ART8_9DINO</name>
<gene>
    <name evidence="5" type="ORF">PBAH0796_LOCUS20337</name>
</gene>
<dbReference type="PROSITE" id="PS00018">
    <property type="entry name" value="EF_HAND_1"/>
    <property type="match status" value="1"/>
</dbReference>
<evidence type="ECO:0000256" key="2">
    <source>
        <dbReference type="SAM" id="MobiDB-lite"/>
    </source>
</evidence>
<evidence type="ECO:0000256" key="3">
    <source>
        <dbReference type="SAM" id="Phobius"/>
    </source>
</evidence>
<feature type="region of interest" description="Disordered" evidence="2">
    <location>
        <begin position="182"/>
        <end position="208"/>
    </location>
</feature>
<accession>A0A7S0ART8</accession>
<dbReference type="SUPFAM" id="SSF47473">
    <property type="entry name" value="EF-hand"/>
    <property type="match status" value="1"/>
</dbReference>
<feature type="domain" description="EF-hand" evidence="4">
    <location>
        <begin position="73"/>
        <end position="108"/>
    </location>
</feature>